<accession>A0A0N0GFX7</accession>
<evidence type="ECO:0000313" key="1">
    <source>
        <dbReference type="EMBL" id="KPC32730.1"/>
    </source>
</evidence>
<dbReference type="PATRIC" id="fig|81035.3.peg.1717"/>
<name>A0A0N0GFX7_PSESX</name>
<dbReference type="EMBL" id="LGLN01000033">
    <property type="protein sequence ID" value="KPC32730.1"/>
    <property type="molecule type" value="Genomic_DNA"/>
</dbReference>
<organism evidence="1 2">
    <name type="scientific">Pseudomonas syringae pv. cilantro</name>
    <dbReference type="NCBI Taxonomy" id="81035"/>
    <lineage>
        <taxon>Bacteria</taxon>
        <taxon>Pseudomonadati</taxon>
        <taxon>Pseudomonadota</taxon>
        <taxon>Gammaproteobacteria</taxon>
        <taxon>Pseudomonadales</taxon>
        <taxon>Pseudomonadaceae</taxon>
        <taxon>Pseudomonas</taxon>
        <taxon>Pseudomonas syringae</taxon>
    </lineage>
</organism>
<proteinExistence type="predicted"/>
<reference evidence="1 2" key="1">
    <citation type="submission" date="2015-07" db="EMBL/GenBank/DDBJ databases">
        <authorList>
            <person name="Noorani M."/>
        </authorList>
    </citation>
    <scope>NUCLEOTIDE SEQUENCE [LARGE SCALE GENOMIC DNA]</scope>
    <source>
        <strain evidence="1 2">0788_9</strain>
    </source>
</reference>
<reference evidence="1 2" key="2">
    <citation type="submission" date="2015-10" db="EMBL/GenBank/DDBJ databases">
        <title>Comparative genomics and high-throughput reverse genetic screens identify a new phytobacterial MAMP and an Arabidopsis receptor required for immune elicitation.</title>
        <authorList>
            <person name="Mott G.A."/>
            <person name="Thakur S."/>
            <person name="Wang P.W."/>
            <person name="Desveaux D."/>
            <person name="Guttman D.S."/>
        </authorList>
    </citation>
    <scope>NUCLEOTIDE SEQUENCE [LARGE SCALE GENOMIC DNA]</scope>
    <source>
        <strain evidence="1 2">0788_9</strain>
    </source>
</reference>
<protein>
    <submittedName>
        <fullName evidence="1">Uncharacterized protein</fullName>
    </submittedName>
</protein>
<dbReference type="AlphaFoldDB" id="A0A0N0GFX7"/>
<sequence length="57" mass="5936">MISEKWQPLTDHVGIDAMTDGNAGNGGAGLQAFLDNLGFERLGVRASLAHLRAIASA</sequence>
<comment type="caution">
    <text evidence="1">The sequence shown here is derived from an EMBL/GenBank/DDBJ whole genome shotgun (WGS) entry which is preliminary data.</text>
</comment>
<dbReference type="Proteomes" id="UP000037891">
    <property type="component" value="Unassembled WGS sequence"/>
</dbReference>
<gene>
    <name evidence="1" type="ORF">ABJ99_1582</name>
</gene>
<evidence type="ECO:0000313" key="2">
    <source>
        <dbReference type="Proteomes" id="UP000037891"/>
    </source>
</evidence>